<dbReference type="PANTHER" id="PTHR39184">
    <property type="match status" value="1"/>
</dbReference>
<dbReference type="RefSeq" id="WP_126341523.1">
    <property type="nucleotide sequence ID" value="NZ_RXYJ01000002.1"/>
</dbReference>
<dbReference type="PANTHER" id="PTHR39184:SF1">
    <property type="entry name" value="PBSX PHAGE TERMINASE LARGE SUBUNIT"/>
    <property type="match status" value="1"/>
</dbReference>
<dbReference type="Gene3D" id="3.30.420.280">
    <property type="match status" value="1"/>
</dbReference>
<reference evidence="1 2" key="1">
    <citation type="submission" date="2018-12" db="EMBL/GenBank/DDBJ databases">
        <authorList>
            <person name="Lunina O.N."/>
            <person name="Grouzdev D.S."/>
            <person name="Gorlenko V.M."/>
            <person name="Savvichev A.S."/>
        </authorList>
    </citation>
    <scope>NUCLEOTIDE SEQUENCE [LARGE SCALE GENOMIC DNA]</scope>
    <source>
        <strain evidence="1 2">BrKhr-17</strain>
    </source>
</reference>
<protein>
    <submittedName>
        <fullName evidence="1">Uncharacterized protein</fullName>
    </submittedName>
</protein>
<dbReference type="Proteomes" id="UP000279908">
    <property type="component" value="Unassembled WGS sequence"/>
</dbReference>
<gene>
    <name evidence="1" type="ORF">EKD02_02665</name>
</gene>
<accession>A0A3S0NBN4</accession>
<comment type="caution">
    <text evidence="1">The sequence shown here is derived from an EMBL/GenBank/DDBJ whole genome shotgun (WGS) entry which is preliminary data.</text>
</comment>
<dbReference type="InterPro" id="IPR027417">
    <property type="entry name" value="P-loop_NTPase"/>
</dbReference>
<dbReference type="EMBL" id="RXYK01000002">
    <property type="protein sequence ID" value="RTY39592.1"/>
    <property type="molecule type" value="Genomic_DNA"/>
</dbReference>
<sequence length="411" mass="46919">MQFQIDKQKMLPHQREFWELPNYIKLLVGGYGSGKTHIGAVRAIWNSYLNAPIPHLSISPTYKQARKTVIISISELLDRANIRYTYNKTDHEFLIRNWNGRIWIASGDEPDSLKGPNLATIGIDEPFIQKKEVFDIALSRLRHPEAKTRELIMTGTPEQLNWGYEVAQNENGNYDLGVVIGSTASNTHLPKQFIETLENAYDQNQRAAYMDGKFVNLTAGRVYRYFSRQHHYKEGGPQPGEQVEAGIDFNVDYMTAELFVRRGSTLHFFEEIRMADADTYALAELLHQKHPGITLYPDASGNSRRTSSPKTDHTILREKGFKVLSPKSNPPVKDRINAVNNLQRTNRITIANCPNLIKDFERVVWKNGDIDKTSDPKLTHASDAAGYAINYIYPVKIERTYQSPQPTAWRP</sequence>
<dbReference type="InterPro" id="IPR052380">
    <property type="entry name" value="Viral_DNA_packaging_terminase"/>
</dbReference>
<proteinExistence type="predicted"/>
<dbReference type="Gene3D" id="3.40.50.300">
    <property type="entry name" value="P-loop containing nucleotide triphosphate hydrolases"/>
    <property type="match status" value="1"/>
</dbReference>
<evidence type="ECO:0000313" key="2">
    <source>
        <dbReference type="Proteomes" id="UP000279908"/>
    </source>
</evidence>
<organism evidence="1 2">
    <name type="scientific">Chlorobium phaeovibrioides</name>
    <dbReference type="NCBI Taxonomy" id="1094"/>
    <lineage>
        <taxon>Bacteria</taxon>
        <taxon>Pseudomonadati</taxon>
        <taxon>Chlorobiota</taxon>
        <taxon>Chlorobiia</taxon>
        <taxon>Chlorobiales</taxon>
        <taxon>Chlorobiaceae</taxon>
        <taxon>Chlorobium/Pelodictyon group</taxon>
        <taxon>Chlorobium</taxon>
    </lineage>
</organism>
<dbReference type="AlphaFoldDB" id="A0A3S0NBN4"/>
<evidence type="ECO:0000313" key="1">
    <source>
        <dbReference type="EMBL" id="RTY39592.1"/>
    </source>
</evidence>
<dbReference type="Pfam" id="PF03237">
    <property type="entry name" value="Terminase_6N"/>
    <property type="match status" value="1"/>
</dbReference>
<name>A0A3S0NBN4_CHLPH</name>